<reference evidence="2" key="1">
    <citation type="submission" date="2015-10" db="EMBL/GenBank/DDBJ databases">
        <title>Draft genome sequence of Salegentibacter mishustinae KCTC 12263.</title>
        <authorList>
            <person name="Lin W."/>
            <person name="Zheng Q."/>
        </authorList>
    </citation>
    <scope>NUCLEOTIDE SEQUENCE [LARGE SCALE GENOMIC DNA]</scope>
    <source>
        <strain evidence="2">KCTC 12263</strain>
    </source>
</reference>
<evidence type="ECO:0000259" key="1">
    <source>
        <dbReference type="PROSITE" id="PS51831"/>
    </source>
</evidence>
<dbReference type="SUPFAM" id="SSF109604">
    <property type="entry name" value="HD-domain/PDEase-like"/>
    <property type="match status" value="1"/>
</dbReference>
<feature type="domain" description="HD" evidence="1">
    <location>
        <begin position="26"/>
        <end position="129"/>
    </location>
</feature>
<protein>
    <submittedName>
        <fullName evidence="2">Phosphohydrolase</fullName>
    </submittedName>
</protein>
<dbReference type="InterPro" id="IPR003607">
    <property type="entry name" value="HD/PDEase_dom"/>
</dbReference>
<dbReference type="EMBL" id="LKTP01000034">
    <property type="protein sequence ID" value="KRG27783.1"/>
    <property type="molecule type" value="Genomic_DNA"/>
</dbReference>
<accession>A0A0Q9ZGK7</accession>
<dbReference type="STRING" id="270918.APR42_08495"/>
<dbReference type="Gene3D" id="1.10.472.50">
    <property type="entry name" value="HD-domain/PDEase-like"/>
    <property type="match status" value="1"/>
</dbReference>
<dbReference type="Gene3D" id="1.20.58.1910">
    <property type="match status" value="1"/>
</dbReference>
<dbReference type="CDD" id="cd00077">
    <property type="entry name" value="HDc"/>
    <property type="match status" value="1"/>
</dbReference>
<dbReference type="SMART" id="SM00471">
    <property type="entry name" value="HDc"/>
    <property type="match status" value="1"/>
</dbReference>
<dbReference type="PROSITE" id="PS51831">
    <property type="entry name" value="HD"/>
    <property type="match status" value="1"/>
</dbReference>
<dbReference type="RefSeq" id="WP_057482456.1">
    <property type="nucleotide sequence ID" value="NZ_BMWR01000004.1"/>
</dbReference>
<organism evidence="2 3">
    <name type="scientific">Salegentibacter mishustinae</name>
    <dbReference type="NCBI Taxonomy" id="270918"/>
    <lineage>
        <taxon>Bacteria</taxon>
        <taxon>Pseudomonadati</taxon>
        <taxon>Bacteroidota</taxon>
        <taxon>Flavobacteriia</taxon>
        <taxon>Flavobacteriales</taxon>
        <taxon>Flavobacteriaceae</taxon>
        <taxon>Salegentibacter</taxon>
    </lineage>
</organism>
<dbReference type="AlphaFoldDB" id="A0A0Q9ZGK7"/>
<gene>
    <name evidence="2" type="ORF">APR42_08495</name>
</gene>
<evidence type="ECO:0000313" key="3">
    <source>
        <dbReference type="Proteomes" id="UP000051643"/>
    </source>
</evidence>
<dbReference type="PANTHER" id="PTHR33594:SF1">
    <property type="entry name" value="HD_PDEASE DOMAIN-CONTAINING PROTEIN"/>
    <property type="match status" value="1"/>
</dbReference>
<dbReference type="InterPro" id="IPR006674">
    <property type="entry name" value="HD_domain"/>
</dbReference>
<sequence>MNRPQILKNTEAFVKETLKNAEGGHDWFHIQRVWNNAKLIAKSEDADLFIVELGALLHDIADSKFHNGDESVGPKVASTFLQKEQVDPEVIDHVVKIIENVSFKGGNIQQEFNSIELEIVQDADRLDALGAIGIARTFNYGGFKARALYDPEIKPELNMSKEEYKASTAPTINHFYEKLLLLKDRMNTKTGKEIAQKRHEFMELYLEQFYAEWNGKV</sequence>
<comment type="caution">
    <text evidence="2">The sequence shown here is derived from an EMBL/GenBank/DDBJ whole genome shotgun (WGS) entry which is preliminary data.</text>
</comment>
<dbReference type="OrthoDB" id="9797344at2"/>
<name>A0A0Q9ZGK7_9FLAO</name>
<keyword evidence="3" id="KW-1185">Reference proteome</keyword>
<dbReference type="Proteomes" id="UP000051643">
    <property type="component" value="Unassembled WGS sequence"/>
</dbReference>
<proteinExistence type="predicted"/>
<keyword evidence="2" id="KW-0378">Hydrolase</keyword>
<dbReference type="Pfam" id="PF01966">
    <property type="entry name" value="HD"/>
    <property type="match status" value="1"/>
</dbReference>
<dbReference type="GO" id="GO:0016787">
    <property type="term" value="F:hydrolase activity"/>
    <property type="evidence" value="ECO:0007669"/>
    <property type="project" value="UniProtKB-KW"/>
</dbReference>
<evidence type="ECO:0000313" key="2">
    <source>
        <dbReference type="EMBL" id="KRG27783.1"/>
    </source>
</evidence>
<dbReference type="PANTHER" id="PTHR33594">
    <property type="entry name" value="SUPERFAMILY HYDROLASE, PUTATIVE (AFU_ORTHOLOGUE AFUA_1G03035)-RELATED"/>
    <property type="match status" value="1"/>
</dbReference>